<organism evidence="2 3">
    <name type="scientific">Adineta steineri</name>
    <dbReference type="NCBI Taxonomy" id="433720"/>
    <lineage>
        <taxon>Eukaryota</taxon>
        <taxon>Metazoa</taxon>
        <taxon>Spiralia</taxon>
        <taxon>Gnathifera</taxon>
        <taxon>Rotifera</taxon>
        <taxon>Eurotatoria</taxon>
        <taxon>Bdelloidea</taxon>
        <taxon>Adinetida</taxon>
        <taxon>Adinetidae</taxon>
        <taxon>Adineta</taxon>
    </lineage>
</organism>
<gene>
    <name evidence="2" type="ORF">VCS650_LOCUS37478</name>
</gene>
<dbReference type="EMBL" id="CAJNON010001015">
    <property type="protein sequence ID" value="CAF1416971.1"/>
    <property type="molecule type" value="Genomic_DNA"/>
</dbReference>
<dbReference type="AlphaFoldDB" id="A0A815M5G6"/>
<name>A0A815M5G6_9BILA</name>
<evidence type="ECO:0008006" key="4">
    <source>
        <dbReference type="Google" id="ProtNLM"/>
    </source>
</evidence>
<reference evidence="2" key="1">
    <citation type="submission" date="2021-02" db="EMBL/GenBank/DDBJ databases">
        <authorList>
            <person name="Nowell W R."/>
        </authorList>
    </citation>
    <scope>NUCLEOTIDE SEQUENCE</scope>
</reference>
<evidence type="ECO:0000313" key="3">
    <source>
        <dbReference type="Proteomes" id="UP000663891"/>
    </source>
</evidence>
<comment type="caution">
    <text evidence="2">The sequence shown here is derived from an EMBL/GenBank/DDBJ whole genome shotgun (WGS) entry which is preliminary data.</text>
</comment>
<dbReference type="Proteomes" id="UP000663891">
    <property type="component" value="Unassembled WGS sequence"/>
</dbReference>
<sequence>MEKSKRQRSTSLNNYSNQKRNKTEVTTDRLSIEIITDFEDLSNELIYEIFEALDFYHVYQAFYSLNTRFNNLITNSTLPIDINLSSISKSNFEQYNKDIILPSKHRIHSLHISSPCLYDHVSSPIRILSQFLHLKKLTLDNIESTYVESILPVLSSLPDLFSLSIDNVGYIQDETVLHQHIFSLSALTFCQLSWKRCSHYKLKSFIIKESSSIEHLIINGTISIDQFAWLLSYVPKLRRFHVNNVSHLIGHSAKTYSIVLNNLTHVSLGLGLIHFDQFEPMITDIFHSVQVLHILIRFAVDERYTNATQWQQLILSHMPNLRIFDIRHEHWPIHTTTTTFNNNDIHQVIFHVPIEQFRSSFWVERQWFFTQLYYEQRDSNRTIFHSTNPYRRKSYTLRGKLNDIMDPNAPAIHLKSVQDVQIQNEAELVNCKYFFPNVTTLTLENGFSNRYQSIATNLNRVLPLIHLTKLILDCRYLSLTNLIELLRFAPNVHTIKFNSLPRYKTDSKSIEENETFQLVSSTNIITNVTFRKRYGLDKLKVLMALYPRVQNLTVHICAQDLKAVVQFILEKRKENASKYLHSLCFIGGRKIWIKKINTLISSEALLDDYMLKTVDNNLYLWC</sequence>
<proteinExistence type="predicted"/>
<dbReference type="Gene3D" id="3.80.10.10">
    <property type="entry name" value="Ribonuclease Inhibitor"/>
    <property type="match status" value="1"/>
</dbReference>
<dbReference type="InterPro" id="IPR032675">
    <property type="entry name" value="LRR_dom_sf"/>
</dbReference>
<evidence type="ECO:0000313" key="2">
    <source>
        <dbReference type="EMBL" id="CAF1416971.1"/>
    </source>
</evidence>
<dbReference type="OrthoDB" id="9987843at2759"/>
<accession>A0A815M5G6</accession>
<feature type="region of interest" description="Disordered" evidence="1">
    <location>
        <begin position="1"/>
        <end position="20"/>
    </location>
</feature>
<dbReference type="SUPFAM" id="SSF52047">
    <property type="entry name" value="RNI-like"/>
    <property type="match status" value="1"/>
</dbReference>
<protein>
    <recommendedName>
        <fullName evidence="4">F-box domain-containing protein</fullName>
    </recommendedName>
</protein>
<feature type="compositionally biased region" description="Polar residues" evidence="1">
    <location>
        <begin position="9"/>
        <end position="18"/>
    </location>
</feature>
<evidence type="ECO:0000256" key="1">
    <source>
        <dbReference type="SAM" id="MobiDB-lite"/>
    </source>
</evidence>